<sequence>MDKTTTFPLSLPGYEIEGLIEADAPRLMPLFQSCQDYVVLERGHPPDAAVALDEFRSFPPGRAAADKFVFGLKSATGALAGMLACDRDYPQEKSWWIALLQIDPTLRGQGVAKALCGDFFRWLKTQGADRVELAVFAENVAGLCFWQGQGFTLVRTAGPVAIGMKQHSLQVLARPL</sequence>
<evidence type="ECO:0000313" key="1">
    <source>
        <dbReference type="EMBL" id="MBP1874004.1"/>
    </source>
</evidence>
<comment type="caution">
    <text evidence="1">The sequence shown here is derived from an EMBL/GenBank/DDBJ whole genome shotgun (WGS) entry which is preliminary data.</text>
</comment>
<gene>
    <name evidence="1" type="ORF">J2Z19_003723</name>
</gene>
<dbReference type="Proteomes" id="UP000823773">
    <property type="component" value="Unassembled WGS sequence"/>
</dbReference>
<accession>A0ACC5T034</accession>
<keyword evidence="2" id="KW-1185">Reference proteome</keyword>
<reference evidence="1" key="1">
    <citation type="submission" date="2021-03" db="EMBL/GenBank/DDBJ databases">
        <title>Genomic Encyclopedia of Type Strains, Phase IV (KMG-IV): sequencing the most valuable type-strain genomes for metagenomic binning, comparative biology and taxonomic classification.</title>
        <authorList>
            <person name="Goeker M."/>
        </authorList>
    </citation>
    <scope>NUCLEOTIDE SEQUENCE</scope>
    <source>
        <strain evidence="1">DSM 18131</strain>
    </source>
</reference>
<name>A0ACC5T034_ENSAD</name>
<proteinExistence type="predicted"/>
<evidence type="ECO:0000313" key="2">
    <source>
        <dbReference type="Proteomes" id="UP000823773"/>
    </source>
</evidence>
<protein>
    <submittedName>
        <fullName evidence="1">GNAT superfamily N-acetyltransferase</fullName>
    </submittedName>
</protein>
<dbReference type="EMBL" id="JAGGJR010000005">
    <property type="protein sequence ID" value="MBP1874004.1"/>
    <property type="molecule type" value="Genomic_DNA"/>
</dbReference>
<organism evidence="1 2">
    <name type="scientific">Ensifer adhaerens</name>
    <name type="common">Sinorhizobium morelense</name>
    <dbReference type="NCBI Taxonomy" id="106592"/>
    <lineage>
        <taxon>Bacteria</taxon>
        <taxon>Pseudomonadati</taxon>
        <taxon>Pseudomonadota</taxon>
        <taxon>Alphaproteobacteria</taxon>
        <taxon>Hyphomicrobiales</taxon>
        <taxon>Rhizobiaceae</taxon>
        <taxon>Sinorhizobium/Ensifer group</taxon>
        <taxon>Ensifer</taxon>
    </lineage>
</organism>